<comment type="caution">
    <text evidence="1">The sequence shown here is derived from an EMBL/GenBank/DDBJ whole genome shotgun (WGS) entry which is preliminary data.</text>
</comment>
<proteinExistence type="predicted"/>
<evidence type="ECO:0000313" key="1">
    <source>
        <dbReference type="EMBL" id="EFA28473.1"/>
    </source>
</evidence>
<protein>
    <submittedName>
        <fullName evidence="1">Uncharacterized protein</fullName>
    </submittedName>
</protein>
<dbReference type="AlphaFoldDB" id="A0A7G2JYS9"/>
<reference evidence="1" key="1">
    <citation type="journal article" date="2010" name="Genomics">
        <title>Tracing phylogenomic events leading to diversity of Haemophilus influenzae and the emergence of Brazilian Purpuric Fever (BPF)-associated clones.</title>
        <authorList>
            <person name="Papazisi L."/>
            <person name="Ratnayake S."/>
            <person name="Remortel B.G."/>
            <person name="Bock G.R."/>
            <person name="Liang W."/>
            <person name="Saeed A.I."/>
            <person name="Liu J."/>
            <person name="Fleischmann R.D."/>
            <person name="Kilian M."/>
            <person name="Peterson S.N."/>
        </authorList>
    </citation>
    <scope>NUCLEOTIDE SEQUENCE [LARGE SCALE GENOMIC DNA]</scope>
    <source>
        <strain evidence="1">HK1212</strain>
    </source>
</reference>
<sequence>FVIMPLILESGSVIIIPCLFHAKSCLKGKIHYFSMCYIF</sequence>
<feature type="non-terminal residue" evidence="1">
    <location>
        <position position="1"/>
    </location>
</feature>
<name>A0A7G2JYS9_HAEIF</name>
<gene>
    <name evidence="1" type="ORF">HAINFHK1212_1046</name>
</gene>
<organism evidence="1">
    <name type="scientific">Haemophilus influenzae HK1212</name>
    <dbReference type="NCBI Taxonomy" id="456482"/>
    <lineage>
        <taxon>Bacteria</taxon>
        <taxon>Pseudomonadati</taxon>
        <taxon>Pseudomonadota</taxon>
        <taxon>Gammaproteobacteria</taxon>
        <taxon>Pasteurellales</taxon>
        <taxon>Pasteurellaceae</taxon>
        <taxon>Haemophilus</taxon>
    </lineage>
</organism>
<accession>A0A7G2JYS9</accession>
<dbReference type="EMBL" id="ABFC01000719">
    <property type="protein sequence ID" value="EFA28473.1"/>
    <property type="molecule type" value="Genomic_DNA"/>
</dbReference>